<dbReference type="Pfam" id="PF02225">
    <property type="entry name" value="PA"/>
    <property type="match status" value="1"/>
</dbReference>
<dbReference type="OrthoDB" id="10013407at2759"/>
<keyword evidence="15" id="KW-0333">Golgi apparatus</keyword>
<dbReference type="AlphaFoldDB" id="A0A194QYM1"/>
<keyword evidence="9" id="KW-0645">Protease</keyword>
<dbReference type="PANTHER" id="PTHR12053:SF3">
    <property type="entry name" value="CARBOXYPEPTIDASE Q"/>
    <property type="match status" value="1"/>
</dbReference>
<dbReference type="GO" id="GO:0005794">
    <property type="term" value="C:Golgi apparatus"/>
    <property type="evidence" value="ECO:0007669"/>
    <property type="project" value="UniProtKB-SubCell"/>
</dbReference>
<dbReference type="GO" id="GO:0004180">
    <property type="term" value="F:carboxypeptidase activity"/>
    <property type="evidence" value="ECO:0007669"/>
    <property type="project" value="UniProtKB-KW"/>
</dbReference>
<dbReference type="Proteomes" id="UP000053240">
    <property type="component" value="Unassembled WGS sequence"/>
</dbReference>
<evidence type="ECO:0000256" key="2">
    <source>
        <dbReference type="ARBA" id="ARBA00004371"/>
    </source>
</evidence>
<keyword evidence="14" id="KW-0862">Zinc</keyword>
<dbReference type="Gene3D" id="3.40.630.10">
    <property type="entry name" value="Zn peptidases"/>
    <property type="match status" value="1"/>
</dbReference>
<dbReference type="GO" id="GO:0046872">
    <property type="term" value="F:metal ion binding"/>
    <property type="evidence" value="ECO:0007669"/>
    <property type="project" value="UniProtKB-KW"/>
</dbReference>
<evidence type="ECO:0000256" key="19">
    <source>
        <dbReference type="ARBA" id="ARBA00023228"/>
    </source>
</evidence>
<evidence type="ECO:0000313" key="26">
    <source>
        <dbReference type="Proteomes" id="UP000053240"/>
    </source>
</evidence>
<feature type="signal peptide" evidence="22">
    <location>
        <begin position="1"/>
        <end position="19"/>
    </location>
</feature>
<keyword evidence="7" id="KW-0964">Secreted</keyword>
<evidence type="ECO:0000256" key="6">
    <source>
        <dbReference type="ARBA" id="ARBA00014116"/>
    </source>
</evidence>
<evidence type="ECO:0000256" key="20">
    <source>
        <dbReference type="ARBA" id="ARBA00025833"/>
    </source>
</evidence>
<dbReference type="InterPro" id="IPR007484">
    <property type="entry name" value="Peptidase_M28"/>
</dbReference>
<evidence type="ECO:0000256" key="7">
    <source>
        <dbReference type="ARBA" id="ARBA00022525"/>
    </source>
</evidence>
<evidence type="ECO:0000256" key="22">
    <source>
        <dbReference type="SAM" id="SignalP"/>
    </source>
</evidence>
<comment type="subunit">
    <text evidence="20">Homodimer. The monomeric form is inactive while the homodimer is active.</text>
</comment>
<dbReference type="GO" id="GO:0070573">
    <property type="term" value="F:metallodipeptidase activity"/>
    <property type="evidence" value="ECO:0007669"/>
    <property type="project" value="InterPro"/>
</dbReference>
<evidence type="ECO:0000256" key="3">
    <source>
        <dbReference type="ARBA" id="ARBA00004555"/>
    </source>
</evidence>
<keyword evidence="16" id="KW-0482">Metalloprotease</keyword>
<dbReference type="GO" id="GO:0006508">
    <property type="term" value="P:proteolysis"/>
    <property type="evidence" value="ECO:0007669"/>
    <property type="project" value="UniProtKB-KW"/>
</dbReference>
<feature type="domain" description="PA" evidence="23">
    <location>
        <begin position="161"/>
        <end position="241"/>
    </location>
</feature>
<dbReference type="FunFam" id="3.50.30.30:FF:000009">
    <property type="entry name" value="Carboxypeptidase Q"/>
    <property type="match status" value="1"/>
</dbReference>
<evidence type="ECO:0000256" key="16">
    <source>
        <dbReference type="ARBA" id="ARBA00023049"/>
    </source>
</evidence>
<keyword evidence="13" id="KW-0256">Endoplasmic reticulum</keyword>
<keyword evidence="26" id="KW-1185">Reference proteome</keyword>
<evidence type="ECO:0000256" key="15">
    <source>
        <dbReference type="ARBA" id="ARBA00023034"/>
    </source>
</evidence>
<evidence type="ECO:0000256" key="4">
    <source>
        <dbReference type="ARBA" id="ARBA00004613"/>
    </source>
</evidence>
<evidence type="ECO:0000259" key="23">
    <source>
        <dbReference type="Pfam" id="PF02225"/>
    </source>
</evidence>
<protein>
    <recommendedName>
        <fullName evidence="6">Carboxypeptidase Q</fullName>
    </recommendedName>
    <alternativeName>
        <fullName evidence="21">Plasma glutamate carboxypeptidase</fullName>
    </alternativeName>
</protein>
<evidence type="ECO:0000256" key="17">
    <source>
        <dbReference type="ARBA" id="ARBA00023145"/>
    </source>
</evidence>
<dbReference type="InterPro" id="IPR003137">
    <property type="entry name" value="PA_domain"/>
</dbReference>
<dbReference type="PANTHER" id="PTHR12053">
    <property type="entry name" value="PROTEASE FAMILY M28 PLASMA GLUTAMATE CARBOXYPEPTIDASE-RELATED"/>
    <property type="match status" value="1"/>
</dbReference>
<dbReference type="GO" id="GO:0005764">
    <property type="term" value="C:lysosome"/>
    <property type="evidence" value="ECO:0007669"/>
    <property type="project" value="UniProtKB-SubCell"/>
</dbReference>
<evidence type="ECO:0000256" key="14">
    <source>
        <dbReference type="ARBA" id="ARBA00022833"/>
    </source>
</evidence>
<evidence type="ECO:0000256" key="5">
    <source>
        <dbReference type="ARBA" id="ARBA00010918"/>
    </source>
</evidence>
<comment type="similarity">
    <text evidence="5">Belongs to the peptidase M28 family.</text>
</comment>
<keyword evidence="8 25" id="KW-0121">Carboxypeptidase</keyword>
<organism evidence="25 26">
    <name type="scientific">Papilio machaon</name>
    <name type="common">Old World swallowtail butterfly</name>
    <dbReference type="NCBI Taxonomy" id="76193"/>
    <lineage>
        <taxon>Eukaryota</taxon>
        <taxon>Metazoa</taxon>
        <taxon>Ecdysozoa</taxon>
        <taxon>Arthropoda</taxon>
        <taxon>Hexapoda</taxon>
        <taxon>Insecta</taxon>
        <taxon>Pterygota</taxon>
        <taxon>Neoptera</taxon>
        <taxon>Endopterygota</taxon>
        <taxon>Lepidoptera</taxon>
        <taxon>Glossata</taxon>
        <taxon>Ditrysia</taxon>
        <taxon>Papilionoidea</taxon>
        <taxon>Papilionidae</taxon>
        <taxon>Papilioninae</taxon>
        <taxon>Papilio</taxon>
    </lineage>
</organism>
<accession>A0A194QYM1</accession>
<evidence type="ECO:0000256" key="10">
    <source>
        <dbReference type="ARBA" id="ARBA00022723"/>
    </source>
</evidence>
<dbReference type="Gene3D" id="3.50.30.30">
    <property type="match status" value="1"/>
</dbReference>
<dbReference type="STRING" id="76193.A0A194QYM1"/>
<evidence type="ECO:0000259" key="24">
    <source>
        <dbReference type="Pfam" id="PF04389"/>
    </source>
</evidence>
<dbReference type="GO" id="GO:0043171">
    <property type="term" value="P:peptide catabolic process"/>
    <property type="evidence" value="ECO:0007669"/>
    <property type="project" value="TreeGrafter"/>
</dbReference>
<comment type="subcellular location">
    <subcellularLocation>
        <location evidence="1">Endoplasmic reticulum</location>
    </subcellularLocation>
    <subcellularLocation>
        <location evidence="3">Golgi apparatus</location>
    </subcellularLocation>
    <subcellularLocation>
        <location evidence="2">Lysosome</location>
    </subcellularLocation>
    <subcellularLocation>
        <location evidence="4">Secreted</location>
    </subcellularLocation>
</comment>
<sequence>MTTLLFTIVIVTQYYNVYSYMTINKYDLSDCVLNPKLVQEIASYKNITKTIMNEVVNNGDTFYNEYANFIDKFGARPAGSVVLEEAIDHMINLTRSNGLETVTTEDVMSPHWVRGSETATMIKPRIKPIAILGLGSSVSTPSGGITAEVIVMRNFNELNETIESNVKGKIVVFDAHYTSYGETVAYRVEGATKAAEKGAVASLIRSVTPFSLYTTHTGSQEYGSNVTKIPTAAITHEDADLLRRLQDRGATIVMSINMTSTLDYKTSRNTLIDLKGCEDREKLVIVSGHIDSWDVGQGAMDDGGGMFISWYVPVIIHKLKLKPRRTLRAILWTSEEPGLVGAIEYLNRHMNELNNINFIMESDEGTFEPLGLDVSGSQNAVCIVAEVLKLFKPIDKLKVSSTVGSDITIFNSKGVPGASLLNKNERYFWYHHSNADTMDVQNKNDVVQCAAFLAAFSYVISDLTEDIPRY</sequence>
<reference evidence="25 26" key="1">
    <citation type="journal article" date="2015" name="Nat. Commun.">
        <title>Outbred genome sequencing and CRISPR/Cas9 gene editing in butterflies.</title>
        <authorList>
            <person name="Li X."/>
            <person name="Fan D."/>
            <person name="Zhang W."/>
            <person name="Liu G."/>
            <person name="Zhang L."/>
            <person name="Zhao L."/>
            <person name="Fang X."/>
            <person name="Chen L."/>
            <person name="Dong Y."/>
            <person name="Chen Y."/>
            <person name="Ding Y."/>
            <person name="Zhao R."/>
            <person name="Feng M."/>
            <person name="Zhu Y."/>
            <person name="Feng Y."/>
            <person name="Jiang X."/>
            <person name="Zhu D."/>
            <person name="Xiang H."/>
            <person name="Feng X."/>
            <person name="Li S."/>
            <person name="Wang J."/>
            <person name="Zhang G."/>
            <person name="Kronforst M.R."/>
            <person name="Wang W."/>
        </authorList>
    </citation>
    <scope>NUCLEOTIDE SEQUENCE [LARGE SCALE GENOMIC DNA]</scope>
    <source>
        <strain evidence="25">Ya'a_city_454_Pm</strain>
        <tissue evidence="25">Whole body</tissue>
    </source>
</reference>
<gene>
    <name evidence="25" type="ORF">RR48_06351</name>
</gene>
<dbReference type="InParanoid" id="A0A194QYM1"/>
<dbReference type="SUPFAM" id="SSF53187">
    <property type="entry name" value="Zn-dependent exopeptidases"/>
    <property type="match status" value="1"/>
</dbReference>
<dbReference type="EMBL" id="KQ460947">
    <property type="protein sequence ID" value="KPJ10557.1"/>
    <property type="molecule type" value="Genomic_DNA"/>
</dbReference>
<evidence type="ECO:0000256" key="12">
    <source>
        <dbReference type="ARBA" id="ARBA00022801"/>
    </source>
</evidence>
<evidence type="ECO:0000313" key="25">
    <source>
        <dbReference type="EMBL" id="KPJ10557.1"/>
    </source>
</evidence>
<dbReference type="Pfam" id="PF04389">
    <property type="entry name" value="Peptidase_M28"/>
    <property type="match status" value="1"/>
</dbReference>
<evidence type="ECO:0000256" key="1">
    <source>
        <dbReference type="ARBA" id="ARBA00004240"/>
    </source>
</evidence>
<feature type="domain" description="Peptidase M28" evidence="24">
    <location>
        <begin position="269"/>
        <end position="455"/>
    </location>
</feature>
<keyword evidence="19" id="KW-0458">Lysosome</keyword>
<dbReference type="KEGG" id="pmac:106715705"/>
<keyword evidence="12" id="KW-0378">Hydrolase</keyword>
<evidence type="ECO:0000256" key="21">
    <source>
        <dbReference type="ARBA" id="ARBA00033328"/>
    </source>
</evidence>
<dbReference type="GO" id="GO:0005615">
    <property type="term" value="C:extracellular space"/>
    <property type="evidence" value="ECO:0007669"/>
    <property type="project" value="TreeGrafter"/>
</dbReference>
<dbReference type="InterPro" id="IPR039866">
    <property type="entry name" value="CPQ"/>
</dbReference>
<keyword evidence="18" id="KW-0325">Glycoprotein</keyword>
<dbReference type="GO" id="GO:0005783">
    <property type="term" value="C:endoplasmic reticulum"/>
    <property type="evidence" value="ECO:0007669"/>
    <property type="project" value="UniProtKB-SubCell"/>
</dbReference>
<evidence type="ECO:0000256" key="8">
    <source>
        <dbReference type="ARBA" id="ARBA00022645"/>
    </source>
</evidence>
<name>A0A194QYM1_PAPMA</name>
<keyword evidence="17" id="KW-0865">Zymogen</keyword>
<evidence type="ECO:0000256" key="9">
    <source>
        <dbReference type="ARBA" id="ARBA00022670"/>
    </source>
</evidence>
<evidence type="ECO:0000256" key="18">
    <source>
        <dbReference type="ARBA" id="ARBA00023180"/>
    </source>
</evidence>
<keyword evidence="11 22" id="KW-0732">Signal</keyword>
<feature type="chain" id="PRO_5008264737" description="Carboxypeptidase Q" evidence="22">
    <location>
        <begin position="20"/>
        <end position="470"/>
    </location>
</feature>
<evidence type="ECO:0000256" key="11">
    <source>
        <dbReference type="ARBA" id="ARBA00022729"/>
    </source>
</evidence>
<keyword evidence="10" id="KW-0479">Metal-binding</keyword>
<evidence type="ECO:0000256" key="13">
    <source>
        <dbReference type="ARBA" id="ARBA00022824"/>
    </source>
</evidence>
<proteinExistence type="inferred from homology"/>